<dbReference type="PROSITE" id="PS51257">
    <property type="entry name" value="PROKAR_LIPOPROTEIN"/>
    <property type="match status" value="1"/>
</dbReference>
<dbReference type="Proteomes" id="UP000598350">
    <property type="component" value="Unassembled WGS sequence"/>
</dbReference>
<gene>
    <name evidence="1" type="ORF">HPE63_17915</name>
</gene>
<sequence>MQTKEKYTMYTLKIILVASVLSIVLTGCGNTNAKKPEEAEVPKVEEAITNKDTMKQMNLLDEQAKILSKVLGNVDTEEGRALKDVDSYLDLVEQANFPPDIKKTILDQYKLYELSLDPRKKDSLKLIFNEKLNEAMAKSMAEQN</sequence>
<protein>
    <recommendedName>
        <fullName evidence="3">Lipoprotein</fullName>
    </recommendedName>
</protein>
<evidence type="ECO:0000313" key="2">
    <source>
        <dbReference type="Proteomes" id="UP000598350"/>
    </source>
</evidence>
<accession>A0ABR7VGQ0</accession>
<evidence type="ECO:0008006" key="3">
    <source>
        <dbReference type="Google" id="ProtNLM"/>
    </source>
</evidence>
<dbReference type="EMBL" id="JABTCG010000010">
    <property type="protein sequence ID" value="MBD0852558.1"/>
    <property type="molecule type" value="Genomic_DNA"/>
</dbReference>
<proteinExistence type="predicted"/>
<dbReference type="RefSeq" id="WP_188315681.1">
    <property type="nucleotide sequence ID" value="NZ_JABTCG010000010.1"/>
</dbReference>
<name>A0ABR7VGQ0_9FLAO</name>
<organism evidence="1 2">
    <name type="scientific">Maribacter arenosus</name>
    <dbReference type="NCBI Taxonomy" id="1854708"/>
    <lineage>
        <taxon>Bacteria</taxon>
        <taxon>Pseudomonadati</taxon>
        <taxon>Bacteroidota</taxon>
        <taxon>Flavobacteriia</taxon>
        <taxon>Flavobacteriales</taxon>
        <taxon>Flavobacteriaceae</taxon>
        <taxon>Maribacter</taxon>
    </lineage>
</organism>
<reference evidence="1 2" key="1">
    <citation type="submission" date="2020-05" db="EMBL/GenBank/DDBJ databases">
        <title>The draft genome sequence of Maribacter arenosus CAU 1321.</title>
        <authorList>
            <person name="Mu L."/>
        </authorList>
    </citation>
    <scope>NUCLEOTIDE SEQUENCE [LARGE SCALE GENOMIC DNA]</scope>
    <source>
        <strain evidence="1 2">CAU 1321</strain>
    </source>
</reference>
<evidence type="ECO:0000313" key="1">
    <source>
        <dbReference type="EMBL" id="MBD0852558.1"/>
    </source>
</evidence>
<keyword evidence="2" id="KW-1185">Reference proteome</keyword>
<comment type="caution">
    <text evidence="1">The sequence shown here is derived from an EMBL/GenBank/DDBJ whole genome shotgun (WGS) entry which is preliminary data.</text>
</comment>